<dbReference type="InterPro" id="IPR036236">
    <property type="entry name" value="Znf_C2H2_sf"/>
</dbReference>
<accession>A0A6H5J5D6</accession>
<dbReference type="GO" id="GO:0000978">
    <property type="term" value="F:RNA polymerase II cis-regulatory region sequence-specific DNA binding"/>
    <property type="evidence" value="ECO:0007669"/>
    <property type="project" value="TreeGrafter"/>
</dbReference>
<feature type="region of interest" description="Disordered" evidence="5">
    <location>
        <begin position="177"/>
        <end position="202"/>
    </location>
</feature>
<feature type="domain" description="C2H2-type" evidence="6">
    <location>
        <begin position="238"/>
        <end position="262"/>
    </location>
</feature>
<keyword evidence="1" id="KW-0479">Metal-binding</keyword>
<protein>
    <recommendedName>
        <fullName evidence="6">C2H2-type domain-containing protein</fullName>
    </recommendedName>
</protein>
<evidence type="ECO:0000256" key="5">
    <source>
        <dbReference type="SAM" id="MobiDB-lite"/>
    </source>
</evidence>
<dbReference type="AlphaFoldDB" id="A0A6H5J5D6"/>
<evidence type="ECO:0000256" key="2">
    <source>
        <dbReference type="ARBA" id="ARBA00022771"/>
    </source>
</evidence>
<dbReference type="Pfam" id="PF00096">
    <property type="entry name" value="zf-C2H2"/>
    <property type="match status" value="1"/>
</dbReference>
<dbReference type="SMART" id="SM00355">
    <property type="entry name" value="ZnF_C2H2"/>
    <property type="match status" value="3"/>
</dbReference>
<feature type="domain" description="C2H2-type" evidence="6">
    <location>
        <begin position="210"/>
        <end position="237"/>
    </location>
</feature>
<dbReference type="Gene3D" id="3.30.160.60">
    <property type="entry name" value="Classic Zinc Finger"/>
    <property type="match status" value="2"/>
</dbReference>
<evidence type="ECO:0000259" key="6">
    <source>
        <dbReference type="PROSITE" id="PS50157"/>
    </source>
</evidence>
<dbReference type="PROSITE" id="PS00028">
    <property type="entry name" value="ZINC_FINGER_C2H2_1"/>
    <property type="match status" value="2"/>
</dbReference>
<dbReference type="OrthoDB" id="6910977at2759"/>
<gene>
    <name evidence="7" type="ORF">TBRA_LOCUS16842</name>
</gene>
<dbReference type="Proteomes" id="UP000479190">
    <property type="component" value="Unassembled WGS sequence"/>
</dbReference>
<sequence>MPRCLMKYVRSRHADREDERKHKLTWTTTYSKKTDSKGADLFMKNGKLDFDSVSTEVSFVTGFHLQEKYSSFEHVPAARRKPTENNTIVHLSVAQLSKTEMAPALGLQPSQVVASEVVTADNRKQKPIEIVVQEQVIQEKVAFYNQMQKSEIAICKQMQSKETLQCNQKPEANITEFESKENESPNNLIVNKGESPTSQRMSNRRSKSLHFCRYCHKSFDRPWVLKGHLRLHTGERPFRCPFCNKSFADRSNLRAHQRTRNHHEWQWRCELCFKAFSQRRYLDRHCPEACRKYRLSQRKE</sequence>
<evidence type="ECO:0000256" key="1">
    <source>
        <dbReference type="ARBA" id="ARBA00022723"/>
    </source>
</evidence>
<reference evidence="7 8" key="1">
    <citation type="submission" date="2020-02" db="EMBL/GenBank/DDBJ databases">
        <authorList>
            <person name="Ferguson B K."/>
        </authorList>
    </citation>
    <scope>NUCLEOTIDE SEQUENCE [LARGE SCALE GENOMIC DNA]</scope>
</reference>
<evidence type="ECO:0000313" key="8">
    <source>
        <dbReference type="Proteomes" id="UP000479190"/>
    </source>
</evidence>
<evidence type="ECO:0000313" key="7">
    <source>
        <dbReference type="EMBL" id="CAB0045313.1"/>
    </source>
</evidence>
<dbReference type="FunFam" id="3.30.160.60:FF:001325">
    <property type="entry name" value="zinc finger protein 200"/>
    <property type="match status" value="1"/>
</dbReference>
<keyword evidence="3" id="KW-0862">Zinc</keyword>
<dbReference type="InterPro" id="IPR013087">
    <property type="entry name" value="Znf_C2H2_type"/>
</dbReference>
<proteinExistence type="predicted"/>
<name>A0A6H5J5D6_9HYME</name>
<organism evidence="7 8">
    <name type="scientific">Trichogramma brassicae</name>
    <dbReference type="NCBI Taxonomy" id="86971"/>
    <lineage>
        <taxon>Eukaryota</taxon>
        <taxon>Metazoa</taxon>
        <taxon>Ecdysozoa</taxon>
        <taxon>Arthropoda</taxon>
        <taxon>Hexapoda</taxon>
        <taxon>Insecta</taxon>
        <taxon>Pterygota</taxon>
        <taxon>Neoptera</taxon>
        <taxon>Endopterygota</taxon>
        <taxon>Hymenoptera</taxon>
        <taxon>Apocrita</taxon>
        <taxon>Proctotrupomorpha</taxon>
        <taxon>Chalcidoidea</taxon>
        <taxon>Trichogrammatidae</taxon>
        <taxon>Trichogramma</taxon>
    </lineage>
</organism>
<dbReference type="PROSITE" id="PS50157">
    <property type="entry name" value="ZINC_FINGER_C2H2_2"/>
    <property type="match status" value="2"/>
</dbReference>
<keyword evidence="2 4" id="KW-0863">Zinc-finger</keyword>
<dbReference type="GO" id="GO:0008270">
    <property type="term" value="F:zinc ion binding"/>
    <property type="evidence" value="ECO:0007669"/>
    <property type="project" value="UniProtKB-KW"/>
</dbReference>
<evidence type="ECO:0000256" key="3">
    <source>
        <dbReference type="ARBA" id="ARBA00022833"/>
    </source>
</evidence>
<dbReference type="EMBL" id="CADCXV010001560">
    <property type="protein sequence ID" value="CAB0045313.1"/>
    <property type="molecule type" value="Genomic_DNA"/>
</dbReference>
<keyword evidence="8" id="KW-1185">Reference proteome</keyword>
<dbReference type="PANTHER" id="PTHR23235">
    <property type="entry name" value="KRUEPPEL-LIKE TRANSCRIPTION FACTOR"/>
    <property type="match status" value="1"/>
</dbReference>
<evidence type="ECO:0000256" key="4">
    <source>
        <dbReference type="PROSITE-ProRule" id="PRU00042"/>
    </source>
</evidence>
<dbReference type="PANTHER" id="PTHR23235:SF120">
    <property type="entry name" value="KRUPPEL-LIKE FACTOR 15"/>
    <property type="match status" value="1"/>
</dbReference>
<dbReference type="SUPFAM" id="SSF57667">
    <property type="entry name" value="beta-beta-alpha zinc fingers"/>
    <property type="match status" value="1"/>
</dbReference>
<feature type="compositionally biased region" description="Polar residues" evidence="5">
    <location>
        <begin position="184"/>
        <end position="201"/>
    </location>
</feature>
<dbReference type="GO" id="GO:0000981">
    <property type="term" value="F:DNA-binding transcription factor activity, RNA polymerase II-specific"/>
    <property type="evidence" value="ECO:0007669"/>
    <property type="project" value="TreeGrafter"/>
</dbReference>